<evidence type="ECO:0000256" key="8">
    <source>
        <dbReference type="ARBA" id="ARBA00048738"/>
    </source>
</evidence>
<sequence length="673" mass="73821">MMVTAFTMLISAQGVGYCFDSPCDQKCRLYNHLSRNWAGHWCFHQFSLQHMHKIHRSSFLTHSPRLFLAHRLKHWSRSLFKVDESSEKHGGDLVAKTLKSHGVQEVFTLCGGHITPILVGCESLGIRVVDTRHEVTTVFAADAVSRLRQDLGVAAVTSGPGVTNTVTAMKNAQMAESALLLLGGAAPTTMQHRGALQDIDQLSIFKPVCKHTARVTRVRDIIPTLKESIQIAKSGTPGPVFVEIPIDLLYPYEQAFRDAIIKRPANLTQKIYNEYVRARINYEFHNGFTNQDTTPLSLTIPTAKNGEVKKVADLIKSSKKPLLLLGSQATLGPVSAHELQKIVNDLGIPCYLGGMCRGLLGLGSPIQLRQNRRGALKEADLVILAGTPADFRLDYGKILSPNSKVVAINRSADNLKKNHGIYWNSEARLQADVASTLKDLRNRLTSSLEAKKNDWSGWLHILKEVEEKVESKNAHKADQPGIGQGVNPLKLLKEFDKVLPDDAILIADGGDFVATSSYIIRPRGPLQWLDPGQFGTLGVGGGFALGAKTVFPNKPVFIIYGDGSTGYSLMEFDSFARQNLPVTALVGNDACWTQIARAQVPQFNTDVACGLKLTHYEDTVKSLGADGFFIDKSNESSIGEVAKKAIESQRNGRPSLVNVHISKTDFRDNSISV</sequence>
<evidence type="ECO:0000259" key="14">
    <source>
        <dbReference type="Pfam" id="PF02776"/>
    </source>
</evidence>
<evidence type="ECO:0000256" key="4">
    <source>
        <dbReference type="ARBA" id="ARBA00018936"/>
    </source>
</evidence>
<feature type="chain" id="PRO_5035412464" description="2-hydroxyacyl-CoA lyase 2" evidence="11">
    <location>
        <begin position="19"/>
        <end position="673"/>
    </location>
</feature>
<dbReference type="GO" id="GO:0050660">
    <property type="term" value="F:flavin adenine dinucleotide binding"/>
    <property type="evidence" value="ECO:0007669"/>
    <property type="project" value="TreeGrafter"/>
</dbReference>
<evidence type="ECO:0000256" key="10">
    <source>
        <dbReference type="RuleBase" id="RU362132"/>
    </source>
</evidence>
<dbReference type="PANTHER" id="PTHR18968">
    <property type="entry name" value="THIAMINE PYROPHOSPHATE ENZYMES"/>
    <property type="match status" value="1"/>
</dbReference>
<organism evidence="15 16">
    <name type="scientific">Bursaphelenchus xylophilus</name>
    <name type="common">Pinewood nematode worm</name>
    <name type="synonym">Aphelenchoides xylophilus</name>
    <dbReference type="NCBI Taxonomy" id="6326"/>
    <lineage>
        <taxon>Eukaryota</taxon>
        <taxon>Metazoa</taxon>
        <taxon>Ecdysozoa</taxon>
        <taxon>Nematoda</taxon>
        <taxon>Chromadorea</taxon>
        <taxon>Rhabditida</taxon>
        <taxon>Tylenchina</taxon>
        <taxon>Tylenchomorpha</taxon>
        <taxon>Aphelenchoidea</taxon>
        <taxon>Aphelenchoididae</taxon>
        <taxon>Bursaphelenchus</taxon>
    </lineage>
</organism>
<dbReference type="Proteomes" id="UP000582659">
    <property type="component" value="Unassembled WGS sequence"/>
</dbReference>
<dbReference type="GO" id="GO:0005948">
    <property type="term" value="C:acetolactate synthase complex"/>
    <property type="evidence" value="ECO:0007669"/>
    <property type="project" value="TreeGrafter"/>
</dbReference>
<dbReference type="CDD" id="cd02004">
    <property type="entry name" value="TPP_BZL_OCoD_HPCL"/>
    <property type="match status" value="1"/>
</dbReference>
<dbReference type="InterPro" id="IPR012001">
    <property type="entry name" value="Thiamin_PyroP_enz_TPP-bd_dom"/>
</dbReference>
<keyword evidence="16" id="KW-1185">Reference proteome</keyword>
<dbReference type="GO" id="GO:0009099">
    <property type="term" value="P:L-valine biosynthetic process"/>
    <property type="evidence" value="ECO:0007669"/>
    <property type="project" value="TreeGrafter"/>
</dbReference>
<dbReference type="GO" id="GO:0003984">
    <property type="term" value="F:acetolactate synthase activity"/>
    <property type="evidence" value="ECO:0007669"/>
    <property type="project" value="TreeGrafter"/>
</dbReference>
<dbReference type="AlphaFoldDB" id="A0A7I8WRF4"/>
<dbReference type="FunFam" id="3.40.50.970:FF:000007">
    <property type="entry name" value="Acetolactate synthase"/>
    <property type="match status" value="1"/>
</dbReference>
<keyword evidence="11" id="KW-0732">Signal</keyword>
<dbReference type="InterPro" id="IPR029035">
    <property type="entry name" value="DHS-like_NAD/FAD-binding_dom"/>
</dbReference>
<proteinExistence type="inferred from homology"/>
<feature type="signal peptide" evidence="11">
    <location>
        <begin position="1"/>
        <end position="18"/>
    </location>
</feature>
<comment type="catalytic activity">
    <reaction evidence="9">
        <text>(2R)-hydroxyhexadecanoyl-CoA = pentadecanal + formyl-CoA</text>
        <dbReference type="Rhea" id="RHEA:55212"/>
        <dbReference type="ChEBI" id="CHEBI:17302"/>
        <dbReference type="ChEBI" id="CHEBI:57376"/>
        <dbReference type="ChEBI" id="CHEBI:138654"/>
    </reaction>
    <physiologicalReaction direction="left-to-right" evidence="9">
        <dbReference type="Rhea" id="RHEA:55213"/>
    </physiologicalReaction>
</comment>
<dbReference type="InterPro" id="IPR045229">
    <property type="entry name" value="TPP_enz"/>
</dbReference>
<evidence type="ECO:0000256" key="3">
    <source>
        <dbReference type="ARBA" id="ARBA00007812"/>
    </source>
</evidence>
<dbReference type="GO" id="GO:0030976">
    <property type="term" value="F:thiamine pyrophosphate binding"/>
    <property type="evidence" value="ECO:0007669"/>
    <property type="project" value="InterPro"/>
</dbReference>
<dbReference type="GO" id="GO:0000287">
    <property type="term" value="F:magnesium ion binding"/>
    <property type="evidence" value="ECO:0007669"/>
    <property type="project" value="InterPro"/>
</dbReference>
<dbReference type="InterPro" id="IPR029061">
    <property type="entry name" value="THDP-binding"/>
</dbReference>
<dbReference type="Pfam" id="PF02776">
    <property type="entry name" value="TPP_enzyme_N"/>
    <property type="match status" value="1"/>
</dbReference>
<keyword evidence="5" id="KW-0479">Metal-binding</keyword>
<reference evidence="15" key="1">
    <citation type="submission" date="2020-09" db="EMBL/GenBank/DDBJ databases">
        <authorList>
            <person name="Kikuchi T."/>
        </authorList>
    </citation>
    <scope>NUCLEOTIDE SEQUENCE</scope>
    <source>
        <strain evidence="15">Ka4C1</strain>
    </source>
</reference>
<protein>
    <recommendedName>
        <fullName evidence="4">2-hydroxyacyl-CoA lyase 2</fullName>
    </recommendedName>
    <alternativeName>
        <fullName evidence="7">IlvB-like protein</fullName>
    </alternativeName>
</protein>
<evidence type="ECO:0000256" key="1">
    <source>
        <dbReference type="ARBA" id="ARBA00001946"/>
    </source>
</evidence>
<accession>A0A7I8WRF4</accession>
<dbReference type="Pfam" id="PF00205">
    <property type="entry name" value="TPP_enzyme_M"/>
    <property type="match status" value="1"/>
</dbReference>
<dbReference type="Proteomes" id="UP000659654">
    <property type="component" value="Unassembled WGS sequence"/>
</dbReference>
<evidence type="ECO:0000256" key="6">
    <source>
        <dbReference type="ARBA" id="ARBA00023052"/>
    </source>
</evidence>
<dbReference type="InterPro" id="IPR011766">
    <property type="entry name" value="TPP_enzyme_TPP-bd"/>
</dbReference>
<gene>
    <name evidence="15" type="ORF">BXYJ_LOCUS8519</name>
</gene>
<dbReference type="OrthoDB" id="16262at2759"/>
<keyword evidence="6 10" id="KW-0786">Thiamine pyrophosphate</keyword>
<dbReference type="EMBL" id="CAJFCV020000004">
    <property type="protein sequence ID" value="CAG9114485.1"/>
    <property type="molecule type" value="Genomic_DNA"/>
</dbReference>
<comment type="similarity">
    <text evidence="3 10">Belongs to the TPP enzyme family.</text>
</comment>
<evidence type="ECO:0000259" key="12">
    <source>
        <dbReference type="Pfam" id="PF00205"/>
    </source>
</evidence>
<dbReference type="EMBL" id="CAJFDI010000004">
    <property type="protein sequence ID" value="CAD5225388.1"/>
    <property type="molecule type" value="Genomic_DNA"/>
</dbReference>
<dbReference type="CDD" id="cd07035">
    <property type="entry name" value="TPP_PYR_POX_like"/>
    <property type="match status" value="1"/>
</dbReference>
<evidence type="ECO:0000313" key="15">
    <source>
        <dbReference type="EMBL" id="CAD5225388.1"/>
    </source>
</evidence>
<comment type="caution">
    <text evidence="15">The sequence shown here is derived from an EMBL/GenBank/DDBJ whole genome shotgun (WGS) entry which is preliminary data.</text>
</comment>
<feature type="domain" description="Thiamine pyrophosphate enzyme N-terminal TPP-binding" evidence="14">
    <location>
        <begin position="89"/>
        <end position="204"/>
    </location>
</feature>
<dbReference type="InterPro" id="IPR000399">
    <property type="entry name" value="TPP-bd_CS"/>
</dbReference>
<comment type="catalytic activity">
    <reaction evidence="8">
        <text>2-hydroxyoctadecanoyl-CoA = heptadecanal + formyl-CoA</text>
        <dbReference type="Rhea" id="RHEA:55196"/>
        <dbReference type="ChEBI" id="CHEBI:57376"/>
        <dbReference type="ChEBI" id="CHEBI:74116"/>
        <dbReference type="ChEBI" id="CHEBI:138631"/>
    </reaction>
    <physiologicalReaction direction="left-to-right" evidence="8">
        <dbReference type="Rhea" id="RHEA:55197"/>
    </physiologicalReaction>
</comment>
<name>A0A7I8WRF4_BURXY</name>
<comment type="cofactor">
    <cofactor evidence="2">
        <name>thiamine diphosphate</name>
        <dbReference type="ChEBI" id="CHEBI:58937"/>
    </cofactor>
</comment>
<evidence type="ECO:0000259" key="13">
    <source>
        <dbReference type="Pfam" id="PF02775"/>
    </source>
</evidence>
<evidence type="ECO:0000313" key="16">
    <source>
        <dbReference type="Proteomes" id="UP000659654"/>
    </source>
</evidence>
<evidence type="ECO:0000256" key="7">
    <source>
        <dbReference type="ARBA" id="ARBA00030510"/>
    </source>
</evidence>
<comment type="cofactor">
    <cofactor evidence="1">
        <name>Mg(2+)</name>
        <dbReference type="ChEBI" id="CHEBI:18420"/>
    </cofactor>
</comment>
<evidence type="ECO:0000256" key="5">
    <source>
        <dbReference type="ARBA" id="ARBA00022723"/>
    </source>
</evidence>
<dbReference type="InterPro" id="IPR012000">
    <property type="entry name" value="Thiamin_PyroP_enz_cen_dom"/>
</dbReference>
<evidence type="ECO:0000256" key="11">
    <source>
        <dbReference type="SAM" id="SignalP"/>
    </source>
</evidence>
<evidence type="ECO:0000256" key="2">
    <source>
        <dbReference type="ARBA" id="ARBA00001964"/>
    </source>
</evidence>
<dbReference type="SUPFAM" id="SSF52518">
    <property type="entry name" value="Thiamin diphosphate-binding fold (THDP-binding)"/>
    <property type="match status" value="2"/>
</dbReference>
<dbReference type="Pfam" id="PF02775">
    <property type="entry name" value="TPP_enzyme_C"/>
    <property type="match status" value="1"/>
</dbReference>
<dbReference type="Gene3D" id="3.40.50.970">
    <property type="match status" value="2"/>
</dbReference>
<evidence type="ECO:0000256" key="9">
    <source>
        <dbReference type="ARBA" id="ARBA00048767"/>
    </source>
</evidence>
<dbReference type="SMR" id="A0A7I8WRF4"/>
<dbReference type="SUPFAM" id="SSF52467">
    <property type="entry name" value="DHS-like NAD/FAD-binding domain"/>
    <property type="match status" value="1"/>
</dbReference>
<feature type="domain" description="Thiamine pyrophosphate enzyme central" evidence="12">
    <location>
        <begin position="308"/>
        <end position="440"/>
    </location>
</feature>
<feature type="domain" description="Thiamine pyrophosphate enzyme TPP-binding" evidence="13">
    <location>
        <begin position="510"/>
        <end position="659"/>
    </location>
</feature>
<dbReference type="PROSITE" id="PS00187">
    <property type="entry name" value="TPP_ENZYMES"/>
    <property type="match status" value="1"/>
</dbReference>
<dbReference type="Gene3D" id="3.40.50.1220">
    <property type="entry name" value="TPP-binding domain"/>
    <property type="match status" value="1"/>
</dbReference>
<dbReference type="PANTHER" id="PTHR18968:SF166">
    <property type="entry name" value="2-HYDROXYACYL-COA LYASE 2"/>
    <property type="match status" value="1"/>
</dbReference>
<dbReference type="GO" id="GO:0009097">
    <property type="term" value="P:isoleucine biosynthetic process"/>
    <property type="evidence" value="ECO:0007669"/>
    <property type="project" value="TreeGrafter"/>
</dbReference>